<dbReference type="EMBL" id="CM007651">
    <property type="protein sequence ID" value="ONI29306.1"/>
    <property type="molecule type" value="Genomic_DNA"/>
</dbReference>
<reference evidence="1 2" key="1">
    <citation type="journal article" date="2013" name="Nat. Genet.">
        <title>The high-quality draft genome of peach (Prunus persica) identifies unique patterns of genetic diversity, domestication and genome evolution.</title>
        <authorList>
            <consortium name="International Peach Genome Initiative"/>
            <person name="Verde I."/>
            <person name="Abbott A.G."/>
            <person name="Scalabrin S."/>
            <person name="Jung S."/>
            <person name="Shu S."/>
            <person name="Marroni F."/>
            <person name="Zhebentyayeva T."/>
            <person name="Dettori M.T."/>
            <person name="Grimwood J."/>
            <person name="Cattonaro F."/>
            <person name="Zuccolo A."/>
            <person name="Rossini L."/>
            <person name="Jenkins J."/>
            <person name="Vendramin E."/>
            <person name="Meisel L.A."/>
            <person name="Decroocq V."/>
            <person name="Sosinski B."/>
            <person name="Prochnik S."/>
            <person name="Mitros T."/>
            <person name="Policriti A."/>
            <person name="Cipriani G."/>
            <person name="Dondini L."/>
            <person name="Ficklin S."/>
            <person name="Goodstein D.M."/>
            <person name="Xuan P."/>
            <person name="Del Fabbro C."/>
            <person name="Aramini V."/>
            <person name="Copetti D."/>
            <person name="Gonzalez S."/>
            <person name="Horner D.S."/>
            <person name="Falchi R."/>
            <person name="Lucas S."/>
            <person name="Mica E."/>
            <person name="Maldonado J."/>
            <person name="Lazzari B."/>
            <person name="Bielenberg D."/>
            <person name="Pirona R."/>
            <person name="Miculan M."/>
            <person name="Barakat A."/>
            <person name="Testolin R."/>
            <person name="Stella A."/>
            <person name="Tartarini S."/>
            <person name="Tonutti P."/>
            <person name="Arus P."/>
            <person name="Orellana A."/>
            <person name="Wells C."/>
            <person name="Main D."/>
            <person name="Vizzotto G."/>
            <person name="Silva H."/>
            <person name="Salamini F."/>
            <person name="Schmutz J."/>
            <person name="Morgante M."/>
            <person name="Rokhsar D.S."/>
        </authorList>
    </citation>
    <scope>NUCLEOTIDE SEQUENCE [LARGE SCALE GENOMIC DNA]</scope>
    <source>
        <strain evidence="2">cv. Nemared</strain>
    </source>
</reference>
<accession>A0A251QZX2</accession>
<keyword evidence="2" id="KW-1185">Reference proteome</keyword>
<protein>
    <submittedName>
        <fullName evidence="1">Uncharacterized protein</fullName>
    </submittedName>
</protein>
<dbReference type="STRING" id="3760.A0A251QZX2"/>
<dbReference type="Gramene" id="ONI29306">
    <property type="protein sequence ID" value="ONI29306"/>
    <property type="gene ID" value="PRUPE_1G192100"/>
</dbReference>
<sequence>MCMSMLCLRRDQHEQWKCHQDKPSRSVKVCRCQLPCDNPFYSSEPPKKDSTDTPLASYVGSGNAVAFATGKVKILRYSVSAQFFGVILAPSLS</sequence>
<dbReference type="AlphaFoldDB" id="A0A251QZX2"/>
<gene>
    <name evidence="1" type="ORF">PRUPE_1G192100</name>
</gene>
<organism evidence="1 2">
    <name type="scientific">Prunus persica</name>
    <name type="common">Peach</name>
    <name type="synonym">Amygdalus persica</name>
    <dbReference type="NCBI Taxonomy" id="3760"/>
    <lineage>
        <taxon>Eukaryota</taxon>
        <taxon>Viridiplantae</taxon>
        <taxon>Streptophyta</taxon>
        <taxon>Embryophyta</taxon>
        <taxon>Tracheophyta</taxon>
        <taxon>Spermatophyta</taxon>
        <taxon>Magnoliopsida</taxon>
        <taxon>eudicotyledons</taxon>
        <taxon>Gunneridae</taxon>
        <taxon>Pentapetalae</taxon>
        <taxon>rosids</taxon>
        <taxon>fabids</taxon>
        <taxon>Rosales</taxon>
        <taxon>Rosaceae</taxon>
        <taxon>Amygdaloideae</taxon>
        <taxon>Amygdaleae</taxon>
        <taxon>Prunus</taxon>
    </lineage>
</organism>
<name>A0A251QZX2_PRUPE</name>
<dbReference type="Proteomes" id="UP000006882">
    <property type="component" value="Chromosome G1"/>
</dbReference>
<evidence type="ECO:0000313" key="2">
    <source>
        <dbReference type="Proteomes" id="UP000006882"/>
    </source>
</evidence>
<proteinExistence type="predicted"/>
<evidence type="ECO:0000313" key="1">
    <source>
        <dbReference type="EMBL" id="ONI29306.1"/>
    </source>
</evidence>